<protein>
    <recommendedName>
        <fullName evidence="4">Helicase C-terminal domain-containing protein</fullName>
    </recommendedName>
</protein>
<feature type="region of interest" description="Disordered" evidence="3">
    <location>
        <begin position="815"/>
        <end position="854"/>
    </location>
</feature>
<dbReference type="InParanoid" id="A0A1Y2AVJ9"/>
<dbReference type="GO" id="GO:0003677">
    <property type="term" value="F:DNA binding"/>
    <property type="evidence" value="ECO:0007669"/>
    <property type="project" value="TreeGrafter"/>
</dbReference>
<dbReference type="STRING" id="71784.A0A1Y2AVJ9"/>
<dbReference type="GO" id="GO:0042393">
    <property type="term" value="F:histone binding"/>
    <property type="evidence" value="ECO:0007669"/>
    <property type="project" value="TreeGrafter"/>
</dbReference>
<dbReference type="GO" id="GO:0000785">
    <property type="term" value="C:chromatin"/>
    <property type="evidence" value="ECO:0007669"/>
    <property type="project" value="TreeGrafter"/>
</dbReference>
<dbReference type="OrthoDB" id="448448at2759"/>
<dbReference type="InterPro" id="IPR027417">
    <property type="entry name" value="P-loop_NTPase"/>
</dbReference>
<dbReference type="GO" id="GO:0016887">
    <property type="term" value="F:ATP hydrolysis activity"/>
    <property type="evidence" value="ECO:0007669"/>
    <property type="project" value="TreeGrafter"/>
</dbReference>
<dbReference type="EMBL" id="MCFC01000052">
    <property type="protein sequence ID" value="ORY25945.1"/>
    <property type="molecule type" value="Genomic_DNA"/>
</dbReference>
<dbReference type="InterPro" id="IPR001650">
    <property type="entry name" value="Helicase_C-like"/>
</dbReference>
<evidence type="ECO:0000256" key="1">
    <source>
        <dbReference type="ARBA" id="ARBA00022801"/>
    </source>
</evidence>
<dbReference type="PROSITE" id="PS51194">
    <property type="entry name" value="HELICASE_CTER"/>
    <property type="match status" value="1"/>
</dbReference>
<dbReference type="SMART" id="SM00343">
    <property type="entry name" value="ZnF_C2HC"/>
    <property type="match status" value="2"/>
</dbReference>
<dbReference type="GO" id="GO:0008270">
    <property type="term" value="F:zinc ion binding"/>
    <property type="evidence" value="ECO:0007669"/>
    <property type="project" value="InterPro"/>
</dbReference>
<evidence type="ECO:0000313" key="6">
    <source>
        <dbReference type="Proteomes" id="UP000193986"/>
    </source>
</evidence>
<dbReference type="InterPro" id="IPR049730">
    <property type="entry name" value="SNF2/RAD54-like_C"/>
</dbReference>
<feature type="domain" description="Helicase C-terminal" evidence="4">
    <location>
        <begin position="51"/>
        <end position="202"/>
    </location>
</feature>
<comment type="caution">
    <text evidence="5">The sequence shown here is derived from an EMBL/GenBank/DDBJ whole genome shotgun (WGS) entry which is preliminary data.</text>
</comment>
<dbReference type="SMART" id="SM00490">
    <property type="entry name" value="HELICc"/>
    <property type="match status" value="1"/>
</dbReference>
<dbReference type="Pfam" id="PF00271">
    <property type="entry name" value="Helicase_C"/>
    <property type="match status" value="1"/>
</dbReference>
<proteinExistence type="predicted"/>
<feature type="region of interest" description="Disordered" evidence="3">
    <location>
        <begin position="258"/>
        <end position="277"/>
    </location>
</feature>
<feature type="compositionally biased region" description="Basic residues" evidence="3">
    <location>
        <begin position="361"/>
        <end position="377"/>
    </location>
</feature>
<sequence length="1009" mass="111742">MAPLRTMRNILMELRKVCQHPYLSAPELENEDAPDEEQHKQLVTASGKLAFLKLLLPKLKERGHRVLLFSQFKIALNRIEDFLYGEGYKFLRLDGDVQQAERQKAMDAFNAPGSEYFIFLLTTRAGGVGINLATADTVIIHDPDFNPHMDLQAIARSHRYGQKNRVLVFKLMTKDSVEERIIQKGKRKMVLDHLVVQQLGKENEEGEIDNILLHGAASLYASDQNGISASDIRYTADDVEELIDKVEKDAETEALAMEEREKTHENGGDEAAKPKETMSFGFAKVWESDQKRIQEAEQEEEEDRPEDMLNAWQLVMDNAVRERARRLAEETEAARVRRVRKAAAVSYKVDAGAISDEVSPTKKKSGNLPKKKKKKSGSKSSDAGEASFAANPKASDTDDADFAVDPDEPESDEESIASFGGGMAELLDDDMRWGGSMAGENIGKDGVDPGKAIRAIVASASGAASLGPTQVNGSAEVFTVLLPAKSKSKRNETPQERAARKTAKRQDSSKAITSAQDTSSRVSPGTIAAQQAILRATVTPDRQFPVDPHLWLPGQNILAWMFSIFRDRGMTAYQNEWGMLALPEVEMNVRQELYNRLANFADDALRKEGQAPYFTAQEQHVTVKRLLELKGPGMPETHFIPSRPENVTRNSKTAVVQVYDQHLPTPYSSPKQQPRLITAPAVDDSSSIPAEAHIAAYLPSAPKPPAPNSVVAGSGGDGQEPCIICKKSGHRDVECTEIPTVDDLISFRQIILDSQENPADKASGLEEIRKFLHIHFKAGRLDAATWSLYDTSPEVAIRYRDPTLGTKHAAILVDDDDEMPEPPKKKKRIDLSSSSTFTVENGRRPPDDAGDSSMFQLKKSRGKYFTGCNICGREPSHPAKMCPVMNSGPEAIREAMRKFGNNDPMWAVMEQLLGESLEKQGNRPNNQPLPELQASKASNLKQGHCPFCGVSCGLSIRECAELHGGRKKLKDKIRKIESERTPGVDMELDRDVDKLFKAYQEWPKPAKAA</sequence>
<evidence type="ECO:0000256" key="3">
    <source>
        <dbReference type="SAM" id="MobiDB-lite"/>
    </source>
</evidence>
<feature type="region of interest" description="Disordered" evidence="3">
    <location>
        <begin position="486"/>
        <end position="524"/>
    </location>
</feature>
<reference evidence="5 6" key="1">
    <citation type="submission" date="2016-07" db="EMBL/GenBank/DDBJ databases">
        <title>Pervasive Adenine N6-methylation of Active Genes in Fungi.</title>
        <authorList>
            <consortium name="DOE Joint Genome Institute"/>
            <person name="Mondo S.J."/>
            <person name="Dannebaum R.O."/>
            <person name="Kuo R.C."/>
            <person name="Labutti K."/>
            <person name="Haridas S."/>
            <person name="Kuo A."/>
            <person name="Salamov A."/>
            <person name="Ahrendt S.R."/>
            <person name="Lipzen A."/>
            <person name="Sullivan W."/>
            <person name="Andreopoulos W.B."/>
            <person name="Clum A."/>
            <person name="Lindquist E."/>
            <person name="Daum C."/>
            <person name="Ramamoorthy G.K."/>
            <person name="Gryganskyi A."/>
            <person name="Culley D."/>
            <person name="Magnuson J.K."/>
            <person name="James T.Y."/>
            <person name="O'Malley M.A."/>
            <person name="Stajich J.E."/>
            <person name="Spatafora J.W."/>
            <person name="Visel A."/>
            <person name="Grigoriev I.V."/>
        </authorList>
    </citation>
    <scope>NUCLEOTIDE SEQUENCE [LARGE SCALE GENOMIC DNA]</scope>
    <source>
        <strain evidence="5 6">68-887.2</strain>
    </source>
</reference>
<accession>A0A1Y2AVJ9</accession>
<dbReference type="InterPro" id="IPR001878">
    <property type="entry name" value="Znf_CCHC"/>
</dbReference>
<dbReference type="Proteomes" id="UP000193986">
    <property type="component" value="Unassembled WGS sequence"/>
</dbReference>
<evidence type="ECO:0000259" key="4">
    <source>
        <dbReference type="PROSITE" id="PS51194"/>
    </source>
</evidence>
<dbReference type="Gene3D" id="3.40.50.300">
    <property type="entry name" value="P-loop containing nucleotide triphosphate hydrolases"/>
    <property type="match status" value="1"/>
</dbReference>
<evidence type="ECO:0000256" key="2">
    <source>
        <dbReference type="ARBA" id="ARBA00023242"/>
    </source>
</evidence>
<keyword evidence="2" id="KW-0539">Nucleus</keyword>
<evidence type="ECO:0000313" key="5">
    <source>
        <dbReference type="EMBL" id="ORY25945.1"/>
    </source>
</evidence>
<feature type="compositionally biased region" description="Polar residues" evidence="3">
    <location>
        <begin position="509"/>
        <end position="523"/>
    </location>
</feature>
<dbReference type="CDD" id="cd18793">
    <property type="entry name" value="SF2_C_SNF"/>
    <property type="match status" value="1"/>
</dbReference>
<dbReference type="SUPFAM" id="SSF52540">
    <property type="entry name" value="P-loop containing nucleoside triphosphate hydrolases"/>
    <property type="match status" value="1"/>
</dbReference>
<keyword evidence="6" id="KW-1185">Reference proteome</keyword>
<feature type="compositionally biased region" description="Basic and acidic residues" evidence="3">
    <location>
        <begin position="489"/>
        <end position="508"/>
    </location>
</feature>
<dbReference type="GO" id="GO:0005634">
    <property type="term" value="C:nucleus"/>
    <property type="evidence" value="ECO:0007669"/>
    <property type="project" value="TreeGrafter"/>
</dbReference>
<keyword evidence="1" id="KW-0378">Hydrolase</keyword>
<dbReference type="PANTHER" id="PTHR45623:SF17">
    <property type="entry name" value="CHROMODOMAIN-HELICASE-DNA-BINDING PROTEIN 3-RELATED"/>
    <property type="match status" value="1"/>
</dbReference>
<feature type="compositionally biased region" description="Basic and acidic residues" evidence="3">
    <location>
        <begin position="258"/>
        <end position="276"/>
    </location>
</feature>
<dbReference type="GO" id="GO:0140658">
    <property type="term" value="F:ATP-dependent chromatin remodeler activity"/>
    <property type="evidence" value="ECO:0007669"/>
    <property type="project" value="TreeGrafter"/>
</dbReference>
<gene>
    <name evidence="5" type="ORF">BCR39DRAFT_542680</name>
</gene>
<feature type="region of interest" description="Disordered" evidence="3">
    <location>
        <begin position="357"/>
        <end position="416"/>
    </location>
</feature>
<dbReference type="AlphaFoldDB" id="A0A1Y2AVJ9"/>
<feature type="compositionally biased region" description="Acidic residues" evidence="3">
    <location>
        <begin position="397"/>
        <end position="415"/>
    </location>
</feature>
<name>A0A1Y2AVJ9_9TREE</name>
<dbReference type="PANTHER" id="PTHR45623">
    <property type="entry name" value="CHROMODOMAIN-HELICASE-DNA-BINDING PROTEIN 3-RELATED-RELATED"/>
    <property type="match status" value="1"/>
</dbReference>
<organism evidence="5 6">
    <name type="scientific">Naematelia encephala</name>
    <dbReference type="NCBI Taxonomy" id="71784"/>
    <lineage>
        <taxon>Eukaryota</taxon>
        <taxon>Fungi</taxon>
        <taxon>Dikarya</taxon>
        <taxon>Basidiomycota</taxon>
        <taxon>Agaricomycotina</taxon>
        <taxon>Tremellomycetes</taxon>
        <taxon>Tremellales</taxon>
        <taxon>Naemateliaceae</taxon>
        <taxon>Naematelia</taxon>
    </lineage>
</organism>
<dbReference type="GO" id="GO:0003682">
    <property type="term" value="F:chromatin binding"/>
    <property type="evidence" value="ECO:0007669"/>
    <property type="project" value="TreeGrafter"/>
</dbReference>